<dbReference type="GO" id="GO:0005737">
    <property type="term" value="C:cytoplasm"/>
    <property type="evidence" value="ECO:0007669"/>
    <property type="project" value="UniProtKB-SubCell"/>
</dbReference>
<evidence type="ECO:0000256" key="1">
    <source>
        <dbReference type="ARBA" id="ARBA00004123"/>
    </source>
</evidence>
<dbReference type="AlphaFoldDB" id="A0A914WI92"/>
<feature type="region of interest" description="Disordered" evidence="7">
    <location>
        <begin position="1"/>
        <end position="54"/>
    </location>
</feature>
<reference evidence="9" key="1">
    <citation type="submission" date="2022-11" db="UniProtKB">
        <authorList>
            <consortium name="WormBaseParasite"/>
        </authorList>
    </citation>
    <scope>IDENTIFICATION</scope>
</reference>
<dbReference type="Proteomes" id="UP000887566">
    <property type="component" value="Unplaced"/>
</dbReference>
<keyword evidence="4" id="KW-0963">Cytoplasm</keyword>
<dbReference type="Gene3D" id="1.25.10.10">
    <property type="entry name" value="Leucine-rich Repeat Variant"/>
    <property type="match status" value="2"/>
</dbReference>
<dbReference type="InterPro" id="IPR038739">
    <property type="entry name" value="ARMC8/Vid28"/>
</dbReference>
<sequence length="723" mass="80704">MGPRLCVSSSTSATSDIDHRSSESEAADLRPFRFPPVQPNSSSVRPPEHNTHTPVVRRKLFIKQHRHPIDQTNPPDRVQLRNMVIGNNRQKALLIENDLVARLLKMATSEGATMEMRREVVFILNSLAKGSEKELGVVIEAGGARVLLHLLDTNDDQLVTACARCLRTLFTSRLAPIDQLYADTAYVQLLLHVSHFSPITQEYVMEVFAHVCTPEHQITLLNEGIIPVFVPLLFRDNIKVLLSVLSCFASLTHDNFIAASYVFQAEHAGITVPERCDILLARCYPVAVQLAAAKCLVYLFRAGVIGANHRLIVDRAMPTIVRCARGECLTPSDIRLRVDAIKTLAYATEQDVSLQRLTADNNQCLREMLKCVPANTPISASLLNNETLESYRQLEPAALTAIASLVMNEEEIRRRIQADNFSLTTSVERAKAKTGEEQVYHLHAIGRCLHALSRSVEQLRTTFHERPVWKLLLEMAQSSNEELVAISSAALCNLCLDFSPCKREIVDAGLVEVLSSLVRRDSPCLRLNGVWGLMNLAYRADEKLKMTIVKTFGSDQFLRLLTEATSDSPIVLRTLGLIRNVLSHGNDPKAYTHNHIDEVMAVHGNSIIQAVIYVLEDEYSSDAKEMALCILSNIAAGASAKEFIVANEDILRKVTNYMQLAGNSSLQIAATFCIFNLVCKEDDGYDERQAKLRDFGVHKLLQQLLQTSDNELYERAKLTLNQF</sequence>
<evidence type="ECO:0000256" key="5">
    <source>
        <dbReference type="ARBA" id="ARBA00022737"/>
    </source>
</evidence>
<evidence type="ECO:0000256" key="2">
    <source>
        <dbReference type="ARBA" id="ARBA00004496"/>
    </source>
</evidence>
<dbReference type="InterPro" id="IPR011989">
    <property type="entry name" value="ARM-like"/>
</dbReference>
<feature type="compositionally biased region" description="Basic and acidic residues" evidence="7">
    <location>
        <begin position="16"/>
        <end position="31"/>
    </location>
</feature>
<dbReference type="InterPro" id="IPR000225">
    <property type="entry name" value="Armadillo"/>
</dbReference>
<evidence type="ECO:0000313" key="9">
    <source>
        <dbReference type="WBParaSite" id="PSAMB.scaffold419size51979.g5865.t1"/>
    </source>
</evidence>
<dbReference type="SUPFAM" id="SSF48371">
    <property type="entry name" value="ARM repeat"/>
    <property type="match status" value="1"/>
</dbReference>
<keyword evidence="5" id="KW-0677">Repeat</keyword>
<proteinExistence type="predicted"/>
<dbReference type="InterPro" id="IPR016024">
    <property type="entry name" value="ARM-type_fold"/>
</dbReference>
<dbReference type="PANTHER" id="PTHR15651:SF7">
    <property type="entry name" value="ARMADILLO REPEAT-CONTAINING PROTEIN 8"/>
    <property type="match status" value="1"/>
</dbReference>
<evidence type="ECO:0000256" key="6">
    <source>
        <dbReference type="ARBA" id="ARBA00023242"/>
    </source>
</evidence>
<protein>
    <recommendedName>
        <fullName evidence="3">Armadillo repeat-containing protein 8</fullName>
    </recommendedName>
</protein>
<name>A0A914WI92_9BILA</name>
<evidence type="ECO:0000256" key="4">
    <source>
        <dbReference type="ARBA" id="ARBA00022490"/>
    </source>
</evidence>
<accession>A0A914WI92</accession>
<dbReference type="WBParaSite" id="PSAMB.scaffold419size51979.g5865.t1">
    <property type="protein sequence ID" value="PSAMB.scaffold419size51979.g5865.t1"/>
    <property type="gene ID" value="PSAMB.scaffold419size51979.g5865"/>
</dbReference>
<evidence type="ECO:0000256" key="3">
    <source>
        <dbReference type="ARBA" id="ARBA00013746"/>
    </source>
</evidence>
<keyword evidence="8" id="KW-1185">Reference proteome</keyword>
<comment type="subcellular location">
    <subcellularLocation>
        <location evidence="2">Cytoplasm</location>
    </subcellularLocation>
    <subcellularLocation>
        <location evidence="1">Nucleus</location>
    </subcellularLocation>
</comment>
<keyword evidence="6" id="KW-0539">Nucleus</keyword>
<dbReference type="GO" id="GO:0043161">
    <property type="term" value="P:proteasome-mediated ubiquitin-dependent protein catabolic process"/>
    <property type="evidence" value="ECO:0007669"/>
    <property type="project" value="TreeGrafter"/>
</dbReference>
<dbReference type="PANTHER" id="PTHR15651">
    <property type="entry name" value="ARMADILLO REPEAT-CONTAINING PROTEIN 8"/>
    <property type="match status" value="1"/>
</dbReference>
<dbReference type="GO" id="GO:0005634">
    <property type="term" value="C:nucleus"/>
    <property type="evidence" value="ECO:0007669"/>
    <property type="project" value="UniProtKB-SubCell"/>
</dbReference>
<dbReference type="GO" id="GO:0034657">
    <property type="term" value="C:GID complex"/>
    <property type="evidence" value="ECO:0007669"/>
    <property type="project" value="TreeGrafter"/>
</dbReference>
<organism evidence="8 9">
    <name type="scientific">Plectus sambesii</name>
    <dbReference type="NCBI Taxonomy" id="2011161"/>
    <lineage>
        <taxon>Eukaryota</taxon>
        <taxon>Metazoa</taxon>
        <taxon>Ecdysozoa</taxon>
        <taxon>Nematoda</taxon>
        <taxon>Chromadorea</taxon>
        <taxon>Plectida</taxon>
        <taxon>Plectina</taxon>
        <taxon>Plectoidea</taxon>
        <taxon>Plectidae</taxon>
        <taxon>Plectus</taxon>
    </lineage>
</organism>
<evidence type="ECO:0000313" key="8">
    <source>
        <dbReference type="Proteomes" id="UP000887566"/>
    </source>
</evidence>
<evidence type="ECO:0000256" key="7">
    <source>
        <dbReference type="SAM" id="MobiDB-lite"/>
    </source>
</evidence>
<dbReference type="SMART" id="SM00185">
    <property type="entry name" value="ARM"/>
    <property type="match status" value="8"/>
</dbReference>